<feature type="region of interest" description="Disordered" evidence="1">
    <location>
        <begin position="95"/>
        <end position="115"/>
    </location>
</feature>
<dbReference type="KEGG" id="rop:ROP_69000"/>
<dbReference type="Proteomes" id="UP000002212">
    <property type="component" value="Chromosome"/>
</dbReference>
<sequence>MDRHTSLRRIRVLPATSMKPLALLVEQDHTTTLDAVLFSGSLQSHRRRSPLQVGCASGRILIVEQVGRGSVALDEDLLVGEPYRFAFVEPSHRHVFEQSQRKPRQPIVHAEQGHG</sequence>
<dbReference type="HOGENOM" id="CLU_2397652_0_0_11"/>
<accession>C1B4F8</accession>
<evidence type="ECO:0000256" key="1">
    <source>
        <dbReference type="SAM" id="MobiDB-lite"/>
    </source>
</evidence>
<name>C1B4F8_RHOOB</name>
<organism evidence="2 3">
    <name type="scientific">Rhodococcus opacus (strain B4)</name>
    <dbReference type="NCBI Taxonomy" id="632772"/>
    <lineage>
        <taxon>Bacteria</taxon>
        <taxon>Bacillati</taxon>
        <taxon>Actinomycetota</taxon>
        <taxon>Actinomycetes</taxon>
        <taxon>Mycobacteriales</taxon>
        <taxon>Nocardiaceae</taxon>
        <taxon>Rhodococcus</taxon>
    </lineage>
</organism>
<dbReference type="EMBL" id="AP011115">
    <property type="protein sequence ID" value="BAH55147.1"/>
    <property type="molecule type" value="Genomic_DNA"/>
</dbReference>
<dbReference type="STRING" id="632772.ROP_69000"/>
<gene>
    <name evidence="2" type="ordered locus">ROP_69000</name>
</gene>
<dbReference type="AlphaFoldDB" id="C1B4F8"/>
<proteinExistence type="predicted"/>
<reference evidence="2 3" key="1">
    <citation type="submission" date="2009-03" db="EMBL/GenBank/DDBJ databases">
        <title>Comparison of the complete genome sequences of Rhodococcus erythropolis PR4 and Rhodococcus opacus B4.</title>
        <authorList>
            <person name="Takarada H."/>
            <person name="Sekine M."/>
            <person name="Hosoyama A."/>
            <person name="Yamada R."/>
            <person name="Fujisawa T."/>
            <person name="Omata S."/>
            <person name="Shimizu A."/>
            <person name="Tsukatani N."/>
            <person name="Tanikawa S."/>
            <person name="Fujita N."/>
            <person name="Harayama S."/>
        </authorList>
    </citation>
    <scope>NUCLEOTIDE SEQUENCE [LARGE SCALE GENOMIC DNA]</scope>
    <source>
        <strain evidence="2 3">B4</strain>
    </source>
</reference>
<evidence type="ECO:0000313" key="2">
    <source>
        <dbReference type="EMBL" id="BAH55147.1"/>
    </source>
</evidence>
<evidence type="ECO:0000313" key="3">
    <source>
        <dbReference type="Proteomes" id="UP000002212"/>
    </source>
</evidence>
<protein>
    <submittedName>
        <fullName evidence="2">Uncharacterized protein</fullName>
    </submittedName>
</protein>